<accession>A0ABP6T9I0</accession>
<feature type="region of interest" description="Disordered" evidence="1">
    <location>
        <begin position="248"/>
        <end position="280"/>
    </location>
</feature>
<organism evidence="3 4">
    <name type="scientific">Cryptosporangium minutisporangium</name>
    <dbReference type="NCBI Taxonomy" id="113569"/>
    <lineage>
        <taxon>Bacteria</taxon>
        <taxon>Bacillati</taxon>
        <taxon>Actinomycetota</taxon>
        <taxon>Actinomycetes</taxon>
        <taxon>Cryptosporangiales</taxon>
        <taxon>Cryptosporangiaceae</taxon>
        <taxon>Cryptosporangium</taxon>
    </lineage>
</organism>
<sequence length="280" mass="30694">MPVPRNTLTARIQRLDPESDHAEIVRLLFFHEFPWDLRTAGKLVIWHLYAVPGTAARIGPTDALAGRSHTTSLAFGDLVAEGFDSPSGRTVLRGINRGHRSGRVSTEDNRYALAALAVTAVRWLDRYGWRPLAPAERTAIAVFHAELGRRMGVPDLPRTYPAQAEYLAACERTRFAPSEAGRVASERTLAMVRAHAPWPIRPLVVPVFATLLSPGVRAAVGLPDAPAPVRWAVRSALAARRRVVRLLPPRPRPTTPRTRRNLPPATAEADAGRVDLARPG</sequence>
<protein>
    <recommendedName>
        <fullName evidence="2">ER-bound oxygenase mpaB/mpaB'/Rubber oxygenase catalytic domain-containing protein</fullName>
    </recommendedName>
</protein>
<proteinExistence type="predicted"/>
<evidence type="ECO:0000259" key="2">
    <source>
        <dbReference type="Pfam" id="PF09995"/>
    </source>
</evidence>
<gene>
    <name evidence="3" type="ORF">GCM10020369_71090</name>
</gene>
<evidence type="ECO:0000313" key="3">
    <source>
        <dbReference type="EMBL" id="GAA3396005.1"/>
    </source>
</evidence>
<dbReference type="Proteomes" id="UP001501676">
    <property type="component" value="Unassembled WGS sequence"/>
</dbReference>
<dbReference type="Pfam" id="PF09995">
    <property type="entry name" value="MPAB_Lcp_cat"/>
    <property type="match status" value="1"/>
</dbReference>
<dbReference type="PANTHER" id="PTHR36124">
    <property type="match status" value="1"/>
</dbReference>
<dbReference type="EMBL" id="BAAAYN010000052">
    <property type="protein sequence ID" value="GAA3396005.1"/>
    <property type="molecule type" value="Genomic_DNA"/>
</dbReference>
<reference evidence="4" key="1">
    <citation type="journal article" date="2019" name="Int. J. Syst. Evol. Microbiol.">
        <title>The Global Catalogue of Microorganisms (GCM) 10K type strain sequencing project: providing services to taxonomists for standard genome sequencing and annotation.</title>
        <authorList>
            <consortium name="The Broad Institute Genomics Platform"/>
            <consortium name="The Broad Institute Genome Sequencing Center for Infectious Disease"/>
            <person name="Wu L."/>
            <person name="Ma J."/>
        </authorList>
    </citation>
    <scope>NUCLEOTIDE SEQUENCE [LARGE SCALE GENOMIC DNA]</scope>
    <source>
        <strain evidence="4">JCM 9458</strain>
    </source>
</reference>
<feature type="domain" description="ER-bound oxygenase mpaB/mpaB'/Rubber oxygenase catalytic" evidence="2">
    <location>
        <begin position="90"/>
        <end position="237"/>
    </location>
</feature>
<dbReference type="InterPro" id="IPR046366">
    <property type="entry name" value="MPAB"/>
</dbReference>
<keyword evidence="4" id="KW-1185">Reference proteome</keyword>
<evidence type="ECO:0000256" key="1">
    <source>
        <dbReference type="SAM" id="MobiDB-lite"/>
    </source>
</evidence>
<dbReference type="PANTHER" id="PTHR36124:SF1">
    <property type="entry name" value="ER-BOUND OXYGENASE MPAB_MPAB'_RUBBER OXYGENASE CATALYTIC DOMAIN-CONTAINING PROTEIN"/>
    <property type="match status" value="1"/>
</dbReference>
<feature type="compositionally biased region" description="Basic and acidic residues" evidence="1">
    <location>
        <begin position="270"/>
        <end position="280"/>
    </location>
</feature>
<comment type="caution">
    <text evidence="3">The sequence shown here is derived from an EMBL/GenBank/DDBJ whole genome shotgun (WGS) entry which is preliminary data.</text>
</comment>
<evidence type="ECO:0000313" key="4">
    <source>
        <dbReference type="Proteomes" id="UP001501676"/>
    </source>
</evidence>
<dbReference type="InterPro" id="IPR018713">
    <property type="entry name" value="MPAB/Lcp_cat_dom"/>
</dbReference>
<name>A0ABP6T9I0_9ACTN</name>